<reference evidence="2 3" key="1">
    <citation type="journal article" date="2019" name="Sci. Rep.">
        <title>Orb-weaving spider Araneus ventricosus genome elucidates the spidroin gene catalogue.</title>
        <authorList>
            <person name="Kono N."/>
            <person name="Nakamura H."/>
            <person name="Ohtoshi R."/>
            <person name="Moran D.A.P."/>
            <person name="Shinohara A."/>
            <person name="Yoshida Y."/>
            <person name="Fujiwara M."/>
            <person name="Mori M."/>
            <person name="Tomita M."/>
            <person name="Arakawa K."/>
        </authorList>
    </citation>
    <scope>NUCLEOTIDE SEQUENCE [LARGE SCALE GENOMIC DNA]</scope>
</reference>
<keyword evidence="3" id="KW-1185">Reference proteome</keyword>
<protein>
    <submittedName>
        <fullName evidence="2">Uncharacterized protein</fullName>
    </submittedName>
</protein>
<evidence type="ECO:0000313" key="2">
    <source>
        <dbReference type="EMBL" id="GBO04391.1"/>
    </source>
</evidence>
<feature type="region of interest" description="Disordered" evidence="1">
    <location>
        <begin position="89"/>
        <end position="108"/>
    </location>
</feature>
<name>A0A4Y2TWG1_ARAVE</name>
<proteinExistence type="predicted"/>
<sequence length="108" mass="12560">MQTITFRSRDAAREKIEADEVAKIWQLKAESKLVSEISAIINRSKKSIYRVLSSECIYKAKCKSGTQHVTNKRDDHHIQRLANNTQQMRFRERSSGLSVSKHSIPRRF</sequence>
<comment type="caution">
    <text evidence="2">The sequence shown here is derived from an EMBL/GenBank/DDBJ whole genome shotgun (WGS) entry which is preliminary data.</text>
</comment>
<dbReference type="EMBL" id="BGPR01031367">
    <property type="protein sequence ID" value="GBO04391.1"/>
    <property type="molecule type" value="Genomic_DNA"/>
</dbReference>
<evidence type="ECO:0000256" key="1">
    <source>
        <dbReference type="SAM" id="MobiDB-lite"/>
    </source>
</evidence>
<dbReference type="AlphaFoldDB" id="A0A4Y2TWG1"/>
<evidence type="ECO:0000313" key="3">
    <source>
        <dbReference type="Proteomes" id="UP000499080"/>
    </source>
</evidence>
<dbReference type="Proteomes" id="UP000499080">
    <property type="component" value="Unassembled WGS sequence"/>
</dbReference>
<accession>A0A4Y2TWG1</accession>
<gene>
    <name evidence="2" type="ORF">AVEN_229434_1</name>
</gene>
<organism evidence="2 3">
    <name type="scientific">Araneus ventricosus</name>
    <name type="common">Orbweaver spider</name>
    <name type="synonym">Epeira ventricosa</name>
    <dbReference type="NCBI Taxonomy" id="182803"/>
    <lineage>
        <taxon>Eukaryota</taxon>
        <taxon>Metazoa</taxon>
        <taxon>Ecdysozoa</taxon>
        <taxon>Arthropoda</taxon>
        <taxon>Chelicerata</taxon>
        <taxon>Arachnida</taxon>
        <taxon>Araneae</taxon>
        <taxon>Araneomorphae</taxon>
        <taxon>Entelegynae</taxon>
        <taxon>Araneoidea</taxon>
        <taxon>Araneidae</taxon>
        <taxon>Araneus</taxon>
    </lineage>
</organism>